<reference evidence="1" key="1">
    <citation type="submission" date="2022-07" db="EMBL/GenBank/DDBJ databases">
        <title>Phylogenomic reconstructions and comparative analyses of Kickxellomycotina fungi.</title>
        <authorList>
            <person name="Reynolds N.K."/>
            <person name="Stajich J.E."/>
            <person name="Barry K."/>
            <person name="Grigoriev I.V."/>
            <person name="Crous P."/>
            <person name="Smith M.E."/>
        </authorList>
    </citation>
    <scope>NUCLEOTIDE SEQUENCE</scope>
    <source>
        <strain evidence="1">CBS 102833</strain>
    </source>
</reference>
<keyword evidence="1" id="KW-0436">Ligase</keyword>
<comment type="caution">
    <text evidence="1">The sequence shown here is derived from an EMBL/GenBank/DDBJ whole genome shotgun (WGS) entry which is preliminary data.</text>
</comment>
<feature type="non-terminal residue" evidence="1">
    <location>
        <position position="258"/>
    </location>
</feature>
<dbReference type="EMBL" id="JANBUP010001047">
    <property type="protein sequence ID" value="KAJ2808834.1"/>
    <property type="molecule type" value="Genomic_DNA"/>
</dbReference>
<sequence>MVPFVPREGNYVSWYACGPTVYDAAHIGHARNYVTFDTIRRIMEDYFNYDVNLVMNVTDIDDKIIVRARHKHLVNEYKSQIANLDAKAVQDVEAAFHAFVGAKFGETISNDAGWKLYVTKVGDGKNPELVAADEKFTTHFEAAQAAFEGIVSARQSMAEGSTDKAAAEALLVASEDVLAPWLDAQFATTVKDHRIFRDLAAYWEKDFFEDMDSMQVRRPNIITRVSEFVPEIIEFVQRIIDNGYAYESEGSVFFDVEA</sequence>
<accession>A0ACC1LJ31</accession>
<evidence type="ECO:0000313" key="2">
    <source>
        <dbReference type="Proteomes" id="UP001140096"/>
    </source>
</evidence>
<keyword evidence="2" id="KW-1185">Reference proteome</keyword>
<dbReference type="EC" id="6.1.1.16" evidence="1"/>
<evidence type="ECO:0000313" key="1">
    <source>
        <dbReference type="EMBL" id="KAJ2808834.1"/>
    </source>
</evidence>
<protein>
    <submittedName>
        <fullName evidence="1">Cysteinyl-tRNA synthetase</fullName>
        <ecNumber evidence="1">6.1.1.16</ecNumber>
    </submittedName>
</protein>
<proteinExistence type="predicted"/>
<dbReference type="Proteomes" id="UP001140096">
    <property type="component" value="Unassembled WGS sequence"/>
</dbReference>
<name>A0ACC1LJ31_9FUNG</name>
<organism evidence="1 2">
    <name type="scientific">Coemansia furcata</name>
    <dbReference type="NCBI Taxonomy" id="417177"/>
    <lineage>
        <taxon>Eukaryota</taxon>
        <taxon>Fungi</taxon>
        <taxon>Fungi incertae sedis</taxon>
        <taxon>Zoopagomycota</taxon>
        <taxon>Kickxellomycotina</taxon>
        <taxon>Kickxellomycetes</taxon>
        <taxon>Kickxellales</taxon>
        <taxon>Kickxellaceae</taxon>
        <taxon>Coemansia</taxon>
    </lineage>
</organism>
<gene>
    <name evidence="1" type="primary">CYR1_2</name>
    <name evidence="1" type="ORF">H4S07_003320</name>
</gene>